<feature type="chain" id="PRO_5045244222" description="peroxidase" evidence="11">
    <location>
        <begin position="28"/>
        <end position="298"/>
    </location>
</feature>
<evidence type="ECO:0000256" key="11">
    <source>
        <dbReference type="SAM" id="SignalP"/>
    </source>
</evidence>
<comment type="caution">
    <text evidence="13">The sequence shown here is derived from an EMBL/GenBank/DDBJ whole genome shotgun (WGS) entry which is preliminary data.</text>
</comment>
<gene>
    <name evidence="13" type="ORF">P3X46_021553</name>
</gene>
<dbReference type="EMBL" id="JARPOI010000012">
    <property type="protein sequence ID" value="KAJ9166857.1"/>
    <property type="molecule type" value="Genomic_DNA"/>
</dbReference>
<organism evidence="13 14">
    <name type="scientific">Hevea brasiliensis</name>
    <name type="common">Para rubber tree</name>
    <name type="synonym">Siphonia brasiliensis</name>
    <dbReference type="NCBI Taxonomy" id="3981"/>
    <lineage>
        <taxon>Eukaryota</taxon>
        <taxon>Viridiplantae</taxon>
        <taxon>Streptophyta</taxon>
        <taxon>Embryophyta</taxon>
        <taxon>Tracheophyta</taxon>
        <taxon>Spermatophyta</taxon>
        <taxon>Magnoliopsida</taxon>
        <taxon>eudicotyledons</taxon>
        <taxon>Gunneridae</taxon>
        <taxon>Pentapetalae</taxon>
        <taxon>rosids</taxon>
        <taxon>fabids</taxon>
        <taxon>Malpighiales</taxon>
        <taxon>Euphorbiaceae</taxon>
        <taxon>Crotonoideae</taxon>
        <taxon>Micrandreae</taxon>
        <taxon>Hevea</taxon>
    </lineage>
</organism>
<comment type="catalytic activity">
    <reaction evidence="1">
        <text>2 a phenolic donor + H2O2 = 2 a phenolic radical donor + 2 H2O</text>
        <dbReference type="Rhea" id="RHEA:56136"/>
        <dbReference type="ChEBI" id="CHEBI:15377"/>
        <dbReference type="ChEBI" id="CHEBI:16240"/>
        <dbReference type="ChEBI" id="CHEBI:139520"/>
        <dbReference type="ChEBI" id="CHEBI:139521"/>
        <dbReference type="EC" id="1.11.1.7"/>
    </reaction>
</comment>
<comment type="similarity">
    <text evidence="10">Belongs to the peroxidase family.</text>
</comment>
<keyword evidence="6" id="KW-0349">Heme</keyword>
<evidence type="ECO:0000256" key="4">
    <source>
        <dbReference type="ARBA" id="ARBA00012313"/>
    </source>
</evidence>
<dbReference type="PANTHER" id="PTHR31517:SF48">
    <property type="entry name" value="PEROXIDASE 16-RELATED"/>
    <property type="match status" value="1"/>
</dbReference>
<proteinExistence type="inferred from homology"/>
<reference evidence="13 14" key="1">
    <citation type="journal article" date="2023" name="Plant Biotechnol. J.">
        <title>Chromosome-level wild Hevea brasiliensis genome provides new tools for genomic-assisted breeding and valuable loci to elevate rubber yield.</title>
        <authorList>
            <person name="Cheng H."/>
            <person name="Song X."/>
            <person name="Hu Y."/>
            <person name="Wu T."/>
            <person name="Yang Q."/>
            <person name="An Z."/>
            <person name="Feng S."/>
            <person name="Deng Z."/>
            <person name="Wu W."/>
            <person name="Zeng X."/>
            <person name="Tu M."/>
            <person name="Wang X."/>
            <person name="Huang H."/>
        </authorList>
    </citation>
    <scope>NUCLEOTIDE SEQUENCE [LARGE SCALE GENOMIC DNA]</scope>
    <source>
        <strain evidence="13">MT/VB/25A 57/8</strain>
    </source>
</reference>
<dbReference type="Pfam" id="PF00141">
    <property type="entry name" value="peroxidase"/>
    <property type="match status" value="1"/>
</dbReference>
<evidence type="ECO:0000256" key="5">
    <source>
        <dbReference type="ARBA" id="ARBA00022559"/>
    </source>
</evidence>
<dbReference type="Gene3D" id="1.10.420.10">
    <property type="entry name" value="Peroxidase, domain 2"/>
    <property type="match status" value="2"/>
</dbReference>
<evidence type="ECO:0000256" key="3">
    <source>
        <dbReference type="ARBA" id="ARBA00001970"/>
    </source>
</evidence>
<evidence type="ECO:0000256" key="1">
    <source>
        <dbReference type="ARBA" id="ARBA00000189"/>
    </source>
</evidence>
<dbReference type="PROSITE" id="PS50873">
    <property type="entry name" value="PEROXIDASE_4"/>
    <property type="match status" value="1"/>
</dbReference>
<dbReference type="InterPro" id="IPR010255">
    <property type="entry name" value="Haem_peroxidase_sf"/>
</dbReference>
<dbReference type="PANTHER" id="PTHR31517">
    <property type="match status" value="1"/>
</dbReference>
<evidence type="ECO:0000256" key="8">
    <source>
        <dbReference type="ARBA" id="ARBA00023002"/>
    </source>
</evidence>
<dbReference type="InterPro" id="IPR000823">
    <property type="entry name" value="Peroxidase_pln"/>
</dbReference>
<dbReference type="SUPFAM" id="SSF48113">
    <property type="entry name" value="Heme-dependent peroxidases"/>
    <property type="match status" value="1"/>
</dbReference>
<comment type="cofactor">
    <cofactor evidence="2">
        <name>Ca(2+)</name>
        <dbReference type="ChEBI" id="CHEBI:29108"/>
    </cofactor>
</comment>
<dbReference type="InterPro" id="IPR002016">
    <property type="entry name" value="Haem_peroxidase"/>
</dbReference>
<evidence type="ECO:0000313" key="13">
    <source>
        <dbReference type="EMBL" id="KAJ9166857.1"/>
    </source>
</evidence>
<dbReference type="EC" id="1.11.1.7" evidence="4"/>
<dbReference type="PRINTS" id="PR00458">
    <property type="entry name" value="PEROXIDASE"/>
</dbReference>
<dbReference type="Proteomes" id="UP001174677">
    <property type="component" value="Chromosome 12"/>
</dbReference>
<keyword evidence="8" id="KW-0560">Oxidoreductase</keyword>
<keyword evidence="11" id="KW-0732">Signal</keyword>
<evidence type="ECO:0000256" key="10">
    <source>
        <dbReference type="RuleBase" id="RU004241"/>
    </source>
</evidence>
<keyword evidence="9" id="KW-0408">Iron</keyword>
<sequence>MGTPTSFTCLLLTSSLLLASWFSAIDAQSRPPIVDGLSWTFYQSSCPKHESIIRNELKKVFKKDIGQAAGLLRLHSHDSFVLRSEIPNLSLRKESFQIVNDLRERVHKQCDRVTGGPDYEVTLGRQDGVKLAKVNKTFEDLVATFATTSTVLAKFARKGLDAIDTVALSDPNMEKTFANNLKQTCPAPDSKGITVLDIRTPDKFDDKYFIDLMNHQGLSTSDQDLFTDTRTRDIVTSFAVDEALFFEKFVLSMIKMGQVDVLTGRQGEISANCAVRNSDNKYLASVVEEGLGSSSEMK</sequence>
<evidence type="ECO:0000256" key="9">
    <source>
        <dbReference type="ARBA" id="ARBA00023004"/>
    </source>
</evidence>
<keyword evidence="14" id="KW-1185">Reference proteome</keyword>
<name>A0ABQ9LHX9_HEVBR</name>
<keyword evidence="5" id="KW-0575">Peroxidase</keyword>
<feature type="signal peptide" evidence="11">
    <location>
        <begin position="1"/>
        <end position="27"/>
    </location>
</feature>
<comment type="cofactor">
    <cofactor evidence="3">
        <name>heme b</name>
        <dbReference type="ChEBI" id="CHEBI:60344"/>
    </cofactor>
</comment>
<evidence type="ECO:0000256" key="7">
    <source>
        <dbReference type="ARBA" id="ARBA00022723"/>
    </source>
</evidence>
<evidence type="ECO:0000259" key="12">
    <source>
        <dbReference type="PROSITE" id="PS50873"/>
    </source>
</evidence>
<protein>
    <recommendedName>
        <fullName evidence="4">peroxidase</fullName>
        <ecNumber evidence="4">1.11.1.7</ecNumber>
    </recommendedName>
</protein>
<feature type="domain" description="Plant heme peroxidase family profile" evidence="12">
    <location>
        <begin position="36"/>
        <end position="277"/>
    </location>
</feature>
<accession>A0ABQ9LHX9</accession>
<dbReference type="Gene3D" id="1.10.520.10">
    <property type="match status" value="3"/>
</dbReference>
<keyword evidence="7" id="KW-0479">Metal-binding</keyword>
<evidence type="ECO:0000313" key="14">
    <source>
        <dbReference type="Proteomes" id="UP001174677"/>
    </source>
</evidence>
<evidence type="ECO:0000256" key="6">
    <source>
        <dbReference type="ARBA" id="ARBA00022617"/>
    </source>
</evidence>
<evidence type="ECO:0000256" key="2">
    <source>
        <dbReference type="ARBA" id="ARBA00001913"/>
    </source>
</evidence>